<dbReference type="Pfam" id="PF00565">
    <property type="entry name" value="SNase"/>
    <property type="match status" value="1"/>
</dbReference>
<proteinExistence type="predicted"/>
<feature type="domain" description="TNase-like" evidence="1">
    <location>
        <begin position="8"/>
        <end position="136"/>
    </location>
</feature>
<dbReference type="AlphaFoldDB" id="A0A7V7PQJ9"/>
<dbReference type="EMBL" id="VZDO01000005">
    <property type="protein sequence ID" value="KAB0680417.1"/>
    <property type="molecule type" value="Genomic_DNA"/>
</dbReference>
<evidence type="ECO:0000313" key="3">
    <source>
        <dbReference type="Proteomes" id="UP000432089"/>
    </source>
</evidence>
<dbReference type="SUPFAM" id="SSF50199">
    <property type="entry name" value="Staphylococcal nuclease"/>
    <property type="match status" value="1"/>
</dbReference>
<keyword evidence="3" id="KW-1185">Reference proteome</keyword>
<evidence type="ECO:0000313" key="2">
    <source>
        <dbReference type="EMBL" id="KAB0680417.1"/>
    </source>
</evidence>
<dbReference type="SMART" id="SM00318">
    <property type="entry name" value="SNc"/>
    <property type="match status" value="1"/>
</dbReference>
<dbReference type="PANTHER" id="PTHR12302">
    <property type="entry name" value="EBNA2 BINDING PROTEIN P100"/>
    <property type="match status" value="1"/>
</dbReference>
<sequence length="152" mass="16696">MASTVSAAQPIAGRVEVVDGDTIKVDGTKERVRLFGIDAPESRQSCRNAAGLRYLCGARAADALAQIVGRNGQVACEEQDRDRYGRIVAICRLDGKDIGAAMVSGGWARDYAQYSHGRYAAREAEAKAKRRGAWAGRWQAPWEWRRERRDGG</sequence>
<dbReference type="Proteomes" id="UP000432089">
    <property type="component" value="Unassembled WGS sequence"/>
</dbReference>
<comment type="caution">
    <text evidence="2">The sequence shown here is derived from an EMBL/GenBank/DDBJ whole genome shotgun (WGS) entry which is preliminary data.</text>
</comment>
<gene>
    <name evidence="2" type="ORF">F6X38_08230</name>
</gene>
<name>A0A7V7PQJ9_9HYPH</name>
<dbReference type="PROSITE" id="PS50830">
    <property type="entry name" value="TNASE_3"/>
    <property type="match status" value="1"/>
</dbReference>
<evidence type="ECO:0000259" key="1">
    <source>
        <dbReference type="PROSITE" id="PS50830"/>
    </source>
</evidence>
<dbReference type="InterPro" id="IPR035437">
    <property type="entry name" value="SNase_OB-fold_sf"/>
</dbReference>
<reference evidence="2 3" key="1">
    <citation type="submission" date="2019-09" db="EMBL/GenBank/DDBJ databases">
        <title>YIM 132180 draft genome.</title>
        <authorList>
            <person name="Zhang K."/>
        </authorList>
    </citation>
    <scope>NUCLEOTIDE SEQUENCE [LARGE SCALE GENOMIC DNA]</scope>
    <source>
        <strain evidence="2 3">YIM 132180</strain>
    </source>
</reference>
<dbReference type="InterPro" id="IPR016071">
    <property type="entry name" value="Staphylococal_nuclease_OB-fold"/>
</dbReference>
<protein>
    <submittedName>
        <fullName evidence="2">Thermonuclease family protein</fullName>
    </submittedName>
</protein>
<organism evidence="2 3">
    <name type="scientific">Plantimonas leprariae</name>
    <dbReference type="NCBI Taxonomy" id="2615207"/>
    <lineage>
        <taxon>Bacteria</taxon>
        <taxon>Pseudomonadati</taxon>
        <taxon>Pseudomonadota</taxon>
        <taxon>Alphaproteobacteria</taxon>
        <taxon>Hyphomicrobiales</taxon>
        <taxon>Aurantimonadaceae</taxon>
        <taxon>Plantimonas</taxon>
    </lineage>
</organism>
<accession>A0A7V7PQJ9</accession>
<dbReference type="Gene3D" id="2.40.50.90">
    <property type="match status" value="1"/>
</dbReference>
<dbReference type="PANTHER" id="PTHR12302:SF26">
    <property type="entry name" value="BLR1266 PROTEIN"/>
    <property type="match status" value="1"/>
</dbReference>